<organism evidence="1 2">
    <name type="scientific">Tanacetum coccineum</name>
    <dbReference type="NCBI Taxonomy" id="301880"/>
    <lineage>
        <taxon>Eukaryota</taxon>
        <taxon>Viridiplantae</taxon>
        <taxon>Streptophyta</taxon>
        <taxon>Embryophyta</taxon>
        <taxon>Tracheophyta</taxon>
        <taxon>Spermatophyta</taxon>
        <taxon>Magnoliopsida</taxon>
        <taxon>eudicotyledons</taxon>
        <taxon>Gunneridae</taxon>
        <taxon>Pentapetalae</taxon>
        <taxon>asterids</taxon>
        <taxon>campanulids</taxon>
        <taxon>Asterales</taxon>
        <taxon>Asteraceae</taxon>
        <taxon>Asteroideae</taxon>
        <taxon>Anthemideae</taxon>
        <taxon>Anthemidinae</taxon>
        <taxon>Tanacetum</taxon>
    </lineage>
</organism>
<comment type="caution">
    <text evidence="1">The sequence shown here is derived from an EMBL/GenBank/DDBJ whole genome shotgun (WGS) entry which is preliminary data.</text>
</comment>
<evidence type="ECO:0000313" key="1">
    <source>
        <dbReference type="EMBL" id="GJU08277.1"/>
    </source>
</evidence>
<reference evidence="1" key="2">
    <citation type="submission" date="2022-01" db="EMBL/GenBank/DDBJ databases">
        <authorList>
            <person name="Yamashiro T."/>
            <person name="Shiraishi A."/>
            <person name="Satake H."/>
            <person name="Nakayama K."/>
        </authorList>
    </citation>
    <scope>NUCLEOTIDE SEQUENCE</scope>
</reference>
<evidence type="ECO:0000313" key="2">
    <source>
        <dbReference type="Proteomes" id="UP001151760"/>
    </source>
</evidence>
<reference evidence="1" key="1">
    <citation type="journal article" date="2022" name="Int. J. Mol. Sci.">
        <title>Draft Genome of Tanacetum Coccineum: Genomic Comparison of Closely Related Tanacetum-Family Plants.</title>
        <authorList>
            <person name="Yamashiro T."/>
            <person name="Shiraishi A."/>
            <person name="Nakayama K."/>
            <person name="Satake H."/>
        </authorList>
    </citation>
    <scope>NUCLEOTIDE SEQUENCE</scope>
</reference>
<dbReference type="Proteomes" id="UP001151760">
    <property type="component" value="Unassembled WGS sequence"/>
</dbReference>
<keyword evidence="2" id="KW-1185">Reference proteome</keyword>
<gene>
    <name evidence="1" type="ORF">Tco_1124707</name>
</gene>
<dbReference type="EMBL" id="BQNB010021616">
    <property type="protein sequence ID" value="GJU08277.1"/>
    <property type="molecule type" value="Genomic_DNA"/>
</dbReference>
<accession>A0ABQ5J6W6</accession>
<sequence length="103" mass="11754">MALVLAAAVMARRREMWLHLRPSKVSTARLGVNVYTASYHEFVLLRIVLSTAHWNFSTASSLFILLVSTASVSRYRTTKIDGMADIEWHTEIDIGQNWKTIFI</sequence>
<protein>
    <submittedName>
        <fullName evidence="1">Uncharacterized protein</fullName>
    </submittedName>
</protein>
<proteinExistence type="predicted"/>
<name>A0ABQ5J6W6_9ASTR</name>